<sequence length="284" mass="31215">MSDHEDVDLSGTSARRVVLRDVTAHEVDLSGARAEQVRLRGAHVSDADLTGLRLTEVLLADVVVRGASLEGRVEISGDVEGLVVNGVEVAPLVEAELARRYPDYAAMKPTDAEGFRQAWDVVERLWAGTVERARGFAPEQLHASVDDEWSFTETLRHLCFATESWVGRVVLGDPSPWHPLSLPWDGMPDTPGVPRDRAARPDLDTVLALRSERMAMVRQVVDGLTDADLERELTVPQGVGWPPAGETMPASHPLHVVLNEEWWHRRYAERDLDTVEADGGTSAG</sequence>
<accession>A0A7G9R497</accession>
<name>A0A7G9R497_9MICO</name>
<dbReference type="KEGG" id="pei:H9L10_05280"/>
<dbReference type="Pfam" id="PF12867">
    <property type="entry name" value="DinB_2"/>
    <property type="match status" value="1"/>
</dbReference>
<proteinExistence type="predicted"/>
<evidence type="ECO:0000259" key="1">
    <source>
        <dbReference type="Pfam" id="PF12867"/>
    </source>
</evidence>
<dbReference type="SUPFAM" id="SSF109854">
    <property type="entry name" value="DinB/YfiT-like putative metalloenzymes"/>
    <property type="match status" value="1"/>
</dbReference>
<dbReference type="RefSeq" id="WP_166098102.1">
    <property type="nucleotide sequence ID" value="NZ_BMMY01000001.1"/>
</dbReference>
<keyword evidence="3" id="KW-1185">Reference proteome</keyword>
<protein>
    <submittedName>
        <fullName evidence="2">DinB family protein</fullName>
    </submittedName>
</protein>
<dbReference type="SUPFAM" id="SSF141571">
    <property type="entry name" value="Pentapeptide repeat-like"/>
    <property type="match status" value="1"/>
</dbReference>
<dbReference type="InterPro" id="IPR024775">
    <property type="entry name" value="DinB-like"/>
</dbReference>
<reference evidence="2 3" key="1">
    <citation type="submission" date="2020-08" db="EMBL/GenBank/DDBJ databases">
        <title>Genome sequence of Phycicoccus endophyticus JCM 31784T.</title>
        <authorList>
            <person name="Hyun D.-W."/>
            <person name="Bae J.-W."/>
        </authorList>
    </citation>
    <scope>NUCLEOTIDE SEQUENCE [LARGE SCALE GENOMIC DNA]</scope>
    <source>
        <strain evidence="2 3">JCM 31784</strain>
    </source>
</reference>
<evidence type="ECO:0000313" key="3">
    <source>
        <dbReference type="Proteomes" id="UP000515976"/>
    </source>
</evidence>
<evidence type="ECO:0000313" key="2">
    <source>
        <dbReference type="EMBL" id="QNN50422.1"/>
    </source>
</evidence>
<dbReference type="EMBL" id="CP060712">
    <property type="protein sequence ID" value="QNN50422.1"/>
    <property type="molecule type" value="Genomic_DNA"/>
</dbReference>
<dbReference type="Gene3D" id="2.160.20.80">
    <property type="entry name" value="E3 ubiquitin-protein ligase SopA"/>
    <property type="match status" value="1"/>
</dbReference>
<dbReference type="InterPro" id="IPR001646">
    <property type="entry name" value="5peptide_repeat"/>
</dbReference>
<organism evidence="2 3">
    <name type="scientific">Phycicoccus endophyticus</name>
    <dbReference type="NCBI Taxonomy" id="1690220"/>
    <lineage>
        <taxon>Bacteria</taxon>
        <taxon>Bacillati</taxon>
        <taxon>Actinomycetota</taxon>
        <taxon>Actinomycetes</taxon>
        <taxon>Micrococcales</taxon>
        <taxon>Intrasporangiaceae</taxon>
        <taxon>Phycicoccus</taxon>
    </lineage>
</organism>
<dbReference type="InterPro" id="IPR034660">
    <property type="entry name" value="DinB/YfiT-like"/>
</dbReference>
<dbReference type="Proteomes" id="UP000515976">
    <property type="component" value="Chromosome"/>
</dbReference>
<dbReference type="Pfam" id="PF00805">
    <property type="entry name" value="Pentapeptide"/>
    <property type="match status" value="1"/>
</dbReference>
<feature type="domain" description="DinB-like" evidence="1">
    <location>
        <begin position="123"/>
        <end position="267"/>
    </location>
</feature>
<gene>
    <name evidence="2" type="ORF">H9L10_05280</name>
</gene>
<dbReference type="AlphaFoldDB" id="A0A7G9R497"/>
<dbReference type="Gene3D" id="1.20.120.450">
    <property type="entry name" value="dinb family like domain"/>
    <property type="match status" value="1"/>
</dbReference>